<dbReference type="GO" id="GO:0044322">
    <property type="term" value="C:endoplasmic reticulum quality control compartment"/>
    <property type="evidence" value="ECO:0007669"/>
    <property type="project" value="GOC"/>
</dbReference>
<keyword evidence="6" id="KW-1185">Reference proteome</keyword>
<name>A0A843WEJ0_COLES</name>
<dbReference type="Proteomes" id="UP000652761">
    <property type="component" value="Unassembled WGS sequence"/>
</dbReference>
<reference evidence="5" key="1">
    <citation type="submission" date="2017-07" db="EMBL/GenBank/DDBJ databases">
        <title>Taro Niue Genome Assembly and Annotation.</title>
        <authorList>
            <person name="Atibalentja N."/>
            <person name="Keating K."/>
            <person name="Fields C.J."/>
        </authorList>
    </citation>
    <scope>NUCLEOTIDE SEQUENCE</scope>
    <source>
        <strain evidence="5">Niue_2</strain>
        <tissue evidence="5">Leaf</tissue>
    </source>
</reference>
<dbReference type="EMBL" id="NMUH01003368">
    <property type="protein sequence ID" value="MQM05198.1"/>
    <property type="molecule type" value="Genomic_DNA"/>
</dbReference>
<comment type="subcellular location">
    <subcellularLocation>
        <location evidence="1">Endoplasmic reticulum</location>
    </subcellularLocation>
</comment>
<organism evidence="5 6">
    <name type="scientific">Colocasia esculenta</name>
    <name type="common">Wild taro</name>
    <name type="synonym">Arum esculentum</name>
    <dbReference type="NCBI Taxonomy" id="4460"/>
    <lineage>
        <taxon>Eukaryota</taxon>
        <taxon>Viridiplantae</taxon>
        <taxon>Streptophyta</taxon>
        <taxon>Embryophyta</taxon>
        <taxon>Tracheophyta</taxon>
        <taxon>Spermatophyta</taxon>
        <taxon>Magnoliopsida</taxon>
        <taxon>Liliopsida</taxon>
        <taxon>Araceae</taxon>
        <taxon>Aroideae</taxon>
        <taxon>Colocasieae</taxon>
        <taxon>Colocasia</taxon>
    </lineage>
</organism>
<dbReference type="InterPro" id="IPR012341">
    <property type="entry name" value="6hp_glycosidase-like_sf"/>
</dbReference>
<evidence type="ECO:0000313" key="6">
    <source>
        <dbReference type="Proteomes" id="UP000652761"/>
    </source>
</evidence>
<evidence type="ECO:0000256" key="2">
    <source>
        <dbReference type="ARBA" id="ARBA00007658"/>
    </source>
</evidence>
<dbReference type="Pfam" id="PF01532">
    <property type="entry name" value="Glyco_hydro_47"/>
    <property type="match status" value="1"/>
</dbReference>
<keyword evidence="3" id="KW-0256">Endoplasmic reticulum</keyword>
<comment type="similarity">
    <text evidence="2">Belongs to the glycosyl hydrolase 47 family.</text>
</comment>
<dbReference type="GO" id="GO:0004571">
    <property type="term" value="F:mannosyl-oligosaccharide 1,2-alpha-mannosidase activity"/>
    <property type="evidence" value="ECO:0007669"/>
    <property type="project" value="InterPro"/>
</dbReference>
<dbReference type="GO" id="GO:0005975">
    <property type="term" value="P:carbohydrate metabolic process"/>
    <property type="evidence" value="ECO:0007669"/>
    <property type="project" value="InterPro"/>
</dbReference>
<dbReference type="InterPro" id="IPR001382">
    <property type="entry name" value="Glyco_hydro_47"/>
</dbReference>
<protein>
    <submittedName>
        <fullName evidence="5">Uncharacterized protein</fullName>
    </submittedName>
</protein>
<dbReference type="GO" id="GO:0016020">
    <property type="term" value="C:membrane"/>
    <property type="evidence" value="ECO:0007669"/>
    <property type="project" value="InterPro"/>
</dbReference>
<keyword evidence="4" id="KW-0325">Glycoprotein</keyword>
<dbReference type="Gene3D" id="1.50.10.10">
    <property type="match status" value="1"/>
</dbReference>
<evidence type="ECO:0000256" key="3">
    <source>
        <dbReference type="ARBA" id="ARBA00022824"/>
    </source>
</evidence>
<dbReference type="GO" id="GO:0005509">
    <property type="term" value="F:calcium ion binding"/>
    <property type="evidence" value="ECO:0007669"/>
    <property type="project" value="InterPro"/>
</dbReference>
<evidence type="ECO:0000313" key="5">
    <source>
        <dbReference type="EMBL" id="MQM05198.1"/>
    </source>
</evidence>
<dbReference type="PANTHER" id="PTHR45679:SF6">
    <property type="entry name" value="ER DEGRADATION-ENHANCING ALPHA-MANNOSIDASE-LIKE PROTEIN 2"/>
    <property type="match status" value="1"/>
</dbReference>
<dbReference type="SUPFAM" id="SSF48225">
    <property type="entry name" value="Seven-hairpin glycosidases"/>
    <property type="match status" value="1"/>
</dbReference>
<gene>
    <name evidence="5" type="ORF">Taro_038004</name>
</gene>
<evidence type="ECO:0000256" key="4">
    <source>
        <dbReference type="ARBA" id="ARBA00023180"/>
    </source>
</evidence>
<dbReference type="InterPro" id="IPR036026">
    <property type="entry name" value="Seven-hairpin_glycosidases"/>
</dbReference>
<dbReference type="GO" id="GO:1904380">
    <property type="term" value="P:endoplasmic reticulum mannose trimming"/>
    <property type="evidence" value="ECO:0007669"/>
    <property type="project" value="InterPro"/>
</dbReference>
<sequence>GMRIQAYDDQLLHLAEDLAQRLLPAFNTPTGFSRFRSKLKPVSVSDPPETETDSLILVKADSVELKGDHGCIPFGSVNLMHGVDENESKVR</sequence>
<feature type="non-terminal residue" evidence="5">
    <location>
        <position position="1"/>
    </location>
</feature>
<accession>A0A843WEJ0</accession>
<comment type="caution">
    <text evidence="5">The sequence shown here is derived from an EMBL/GenBank/DDBJ whole genome shotgun (WGS) entry which is preliminary data.</text>
</comment>
<dbReference type="AlphaFoldDB" id="A0A843WEJ0"/>
<proteinExistence type="inferred from homology"/>
<dbReference type="PANTHER" id="PTHR45679">
    <property type="entry name" value="ER DEGRADATION-ENHANCING ALPHA-MANNOSIDASE-LIKE PROTEIN 2"/>
    <property type="match status" value="1"/>
</dbReference>
<evidence type="ECO:0000256" key="1">
    <source>
        <dbReference type="ARBA" id="ARBA00004240"/>
    </source>
</evidence>
<feature type="non-terminal residue" evidence="5">
    <location>
        <position position="91"/>
    </location>
</feature>
<dbReference type="OrthoDB" id="8118055at2759"/>
<dbReference type="InterPro" id="IPR044674">
    <property type="entry name" value="EDEM1/2/3"/>
</dbReference>